<protein>
    <submittedName>
        <fullName evidence="2">Uncharacterized protein</fullName>
    </submittedName>
</protein>
<feature type="compositionally biased region" description="Acidic residues" evidence="1">
    <location>
        <begin position="107"/>
        <end position="123"/>
    </location>
</feature>
<name>A0ABD2A9H1_VESSQ</name>
<evidence type="ECO:0000313" key="2">
    <source>
        <dbReference type="EMBL" id="KAL2717273.1"/>
    </source>
</evidence>
<evidence type="ECO:0000256" key="1">
    <source>
        <dbReference type="SAM" id="MobiDB-lite"/>
    </source>
</evidence>
<organism evidence="2 3">
    <name type="scientific">Vespula squamosa</name>
    <name type="common">Southern yellow jacket</name>
    <name type="synonym">Wasp</name>
    <dbReference type="NCBI Taxonomy" id="30214"/>
    <lineage>
        <taxon>Eukaryota</taxon>
        <taxon>Metazoa</taxon>
        <taxon>Ecdysozoa</taxon>
        <taxon>Arthropoda</taxon>
        <taxon>Hexapoda</taxon>
        <taxon>Insecta</taxon>
        <taxon>Pterygota</taxon>
        <taxon>Neoptera</taxon>
        <taxon>Endopterygota</taxon>
        <taxon>Hymenoptera</taxon>
        <taxon>Apocrita</taxon>
        <taxon>Aculeata</taxon>
        <taxon>Vespoidea</taxon>
        <taxon>Vespidae</taxon>
        <taxon>Vespinae</taxon>
        <taxon>Vespula</taxon>
    </lineage>
</organism>
<gene>
    <name evidence="2" type="ORF">V1478_012973</name>
</gene>
<dbReference type="Proteomes" id="UP001607302">
    <property type="component" value="Unassembled WGS sequence"/>
</dbReference>
<dbReference type="EMBL" id="JAUDFV010000153">
    <property type="protein sequence ID" value="KAL2717273.1"/>
    <property type="molecule type" value="Genomic_DNA"/>
</dbReference>
<accession>A0ABD2A9H1</accession>
<keyword evidence="3" id="KW-1185">Reference proteome</keyword>
<reference evidence="2 3" key="1">
    <citation type="journal article" date="2024" name="Ann. Entomol. Soc. Am.">
        <title>Genomic analyses of the southern and eastern yellowjacket wasps (Hymenoptera: Vespidae) reveal evolutionary signatures of social life.</title>
        <authorList>
            <person name="Catto M.A."/>
            <person name="Caine P.B."/>
            <person name="Orr S.E."/>
            <person name="Hunt B.G."/>
            <person name="Goodisman M.A.D."/>
        </authorList>
    </citation>
    <scope>NUCLEOTIDE SEQUENCE [LARGE SCALE GENOMIC DNA]</scope>
    <source>
        <strain evidence="2">233</strain>
        <tissue evidence="2">Head and thorax</tissue>
    </source>
</reference>
<dbReference type="AlphaFoldDB" id="A0ABD2A9H1"/>
<evidence type="ECO:0000313" key="3">
    <source>
        <dbReference type="Proteomes" id="UP001607302"/>
    </source>
</evidence>
<sequence>MTKRALYEGSVVILVVFFTESMYQYISLSANVADSHEKRILPSCNVTPARREICFHVGPRCQGFTYNNSITAMTVHWKSELGHWLARSFANFAVSSYDSFQSGLNVDNDDEDDDGDGDDDDDDGARKIGCENLCQIFPQS</sequence>
<comment type="caution">
    <text evidence="2">The sequence shown here is derived from an EMBL/GenBank/DDBJ whole genome shotgun (WGS) entry which is preliminary data.</text>
</comment>
<feature type="region of interest" description="Disordered" evidence="1">
    <location>
        <begin position="104"/>
        <end position="127"/>
    </location>
</feature>
<proteinExistence type="predicted"/>